<dbReference type="InterPro" id="IPR024079">
    <property type="entry name" value="MetalloPept_cat_dom_sf"/>
</dbReference>
<accession>A0A3D9ZUU2</accession>
<dbReference type="SUPFAM" id="SSF55486">
    <property type="entry name" value="Metalloproteases ('zincins'), catalytic domain"/>
    <property type="match status" value="1"/>
</dbReference>
<keyword evidence="2" id="KW-1185">Reference proteome</keyword>
<protein>
    <recommendedName>
        <fullName evidence="3">Peptidase M66-like protein</fullName>
    </recommendedName>
</protein>
<comment type="caution">
    <text evidence="1">The sequence shown here is derived from an EMBL/GenBank/DDBJ whole genome shotgun (WGS) entry which is preliminary data.</text>
</comment>
<evidence type="ECO:0008006" key="3">
    <source>
        <dbReference type="Google" id="ProtNLM"/>
    </source>
</evidence>
<dbReference type="Gene3D" id="3.40.390.10">
    <property type="entry name" value="Collagenase (Catalytic Domain)"/>
    <property type="match status" value="1"/>
</dbReference>
<proteinExistence type="predicted"/>
<evidence type="ECO:0000313" key="1">
    <source>
        <dbReference type="EMBL" id="REG00938.1"/>
    </source>
</evidence>
<evidence type="ECO:0000313" key="2">
    <source>
        <dbReference type="Proteomes" id="UP000256913"/>
    </source>
</evidence>
<dbReference type="GO" id="GO:0008237">
    <property type="term" value="F:metallopeptidase activity"/>
    <property type="evidence" value="ECO:0007669"/>
    <property type="project" value="InterPro"/>
</dbReference>
<dbReference type="EMBL" id="QUMQ01000001">
    <property type="protein sequence ID" value="REG00938.1"/>
    <property type="molecule type" value="Genomic_DNA"/>
</dbReference>
<reference evidence="1 2" key="1">
    <citation type="submission" date="2018-08" db="EMBL/GenBank/DDBJ databases">
        <title>Sequencing the genomes of 1000 actinobacteria strains.</title>
        <authorList>
            <person name="Klenk H.-P."/>
        </authorList>
    </citation>
    <scope>NUCLEOTIDE SEQUENCE [LARGE SCALE GENOMIC DNA]</scope>
    <source>
        <strain evidence="1 2">DSM 44099</strain>
    </source>
</reference>
<gene>
    <name evidence="1" type="ORF">DFJ67_7004</name>
</gene>
<dbReference type="Proteomes" id="UP000256913">
    <property type="component" value="Unassembled WGS sequence"/>
</dbReference>
<sequence length="895" mass="95048">MVDESLIRVSSGDVLTVRVTGQPGRPQPMLHLLGPNGAQVAAAGNEEGTVAAVVEHRTATAGAYRVIVRPSNAAAGQNDVVTLAVTTPAGPQVRTLTIGGWRPRVLTSVQAGEHLVSTKMPESSSAAHILYVLSADGRTVLRRASGNGFSGGADLYLTAGLTGLTAVLATSGVSESASLARNDLSLSSYDSDGDGLGFKLEAAAGTCSSRQAIVRGVDCRQIPDLRDTDGDGIGDGLELLGSRTLSLPRWGANPRHKDLFVEVDFMRRTPAENAAATRLHMAPDVARRFAAHYGDRATVDAELKARHATTLANPDGLPGIAAHLDIGVTPQRRGDATVFGDWGGYSAVNAVRVGDKYQGQQAGQAWKTQMRAERRGIFRYALGYSGGGGQTGPGFTASYNFDSAFVATHETGHSLGLGHGGVYGLEPDVNCKPNYPSIMNYAFDSGTGFADGRIDEGPLLNNLSLRESGVAAGATPEFFDRMTTVFGYFVDRQHGDVDWNRDGEIAPPGTTVSAYANLALRGAGCEYTRWNRTRISEAHSTQAPALIRHADRWYTFLVAGAQVRYSTSTSSWLCPEPVPTGCQDGKWGTSQAANLPARGVTVDAVEAGTAARPVLLVVAGDNNRNMWQRRSATEGGRERWTPWTRLAGQVAVGSGPSLVRMADGAVRLFAVAPDGRYLMWRGSSAGIAGLAAPIATSDGRTLSRPAGSQFRPAAIVAKLAGRTGLYALFAGADDRADLWTLNIGTRRWQKTTLLDTRPGPITSAPAMAWVPPGRTGTQGTLHIAYIARPSKVVRMMTSHIQVTSTGKTQHVGHDVYFDNVWRSASGIDLLYEPGVTINVTAALSYANNAEIWFHPKADGINNNNYTNYDDWAVLKNEVCRGVVSPGGLVVNPIRC</sequence>
<dbReference type="AlphaFoldDB" id="A0A3D9ZUU2"/>
<dbReference type="SUPFAM" id="SSF89372">
    <property type="entry name" value="Fucose-specific lectin"/>
    <property type="match status" value="1"/>
</dbReference>
<organism evidence="1 2">
    <name type="scientific">Asanoa ferruginea</name>
    <dbReference type="NCBI Taxonomy" id="53367"/>
    <lineage>
        <taxon>Bacteria</taxon>
        <taxon>Bacillati</taxon>
        <taxon>Actinomycetota</taxon>
        <taxon>Actinomycetes</taxon>
        <taxon>Micromonosporales</taxon>
        <taxon>Micromonosporaceae</taxon>
        <taxon>Asanoa</taxon>
    </lineage>
</organism>
<name>A0A3D9ZUU2_9ACTN</name>